<name>A0A972SJA5_9BURK</name>
<feature type="transmembrane region" description="Helical" evidence="1">
    <location>
        <begin position="20"/>
        <end position="44"/>
    </location>
</feature>
<organism evidence="2 3">
    <name type="scientific">Paraburkholderia elongata</name>
    <dbReference type="NCBI Taxonomy" id="2675747"/>
    <lineage>
        <taxon>Bacteria</taxon>
        <taxon>Pseudomonadati</taxon>
        <taxon>Pseudomonadota</taxon>
        <taxon>Betaproteobacteria</taxon>
        <taxon>Burkholderiales</taxon>
        <taxon>Burkholderiaceae</taxon>
        <taxon>Paraburkholderia</taxon>
    </lineage>
</organism>
<keyword evidence="1" id="KW-0472">Membrane</keyword>
<gene>
    <name evidence="2" type="ORF">GNZ13_20465</name>
</gene>
<protein>
    <submittedName>
        <fullName evidence="2">Uncharacterized protein</fullName>
    </submittedName>
</protein>
<keyword evidence="3" id="KW-1185">Reference proteome</keyword>
<evidence type="ECO:0000313" key="3">
    <source>
        <dbReference type="Proteomes" id="UP000655523"/>
    </source>
</evidence>
<sequence>MKPDQVEASENPEETTGNKVRVALAAVGTLMAAFGIAICVFGLVEFNQAKVLAGVCVIVVSTITYILMLTGAGEGRRDGAG</sequence>
<dbReference type="RefSeq" id="WP_172167615.1">
    <property type="nucleotide sequence ID" value="NZ_WOEZ01000108.1"/>
</dbReference>
<keyword evidence="1" id="KW-0812">Transmembrane</keyword>
<dbReference type="Proteomes" id="UP000655523">
    <property type="component" value="Unassembled WGS sequence"/>
</dbReference>
<evidence type="ECO:0000313" key="2">
    <source>
        <dbReference type="EMBL" id="NPT56894.1"/>
    </source>
</evidence>
<dbReference type="EMBL" id="WOEZ01000108">
    <property type="protein sequence ID" value="NPT56894.1"/>
    <property type="molecule type" value="Genomic_DNA"/>
</dbReference>
<dbReference type="AlphaFoldDB" id="A0A972SJA5"/>
<reference evidence="2 3" key="1">
    <citation type="submission" date="2019-11" db="EMBL/GenBank/DDBJ databases">
        <title>Metabolism of dissolved organic matter in forest soils.</title>
        <authorList>
            <person name="Cyle K.T."/>
            <person name="Wilhelm R.C."/>
            <person name="Martinez C.E."/>
        </authorList>
    </citation>
    <scope>NUCLEOTIDE SEQUENCE [LARGE SCALE GENOMIC DNA]</scope>
    <source>
        <strain evidence="2 3">5N</strain>
    </source>
</reference>
<keyword evidence="1" id="KW-1133">Transmembrane helix</keyword>
<proteinExistence type="predicted"/>
<evidence type="ECO:0000256" key="1">
    <source>
        <dbReference type="SAM" id="Phobius"/>
    </source>
</evidence>
<accession>A0A972SJA5</accession>
<comment type="caution">
    <text evidence="2">The sequence shown here is derived from an EMBL/GenBank/DDBJ whole genome shotgun (WGS) entry which is preliminary data.</text>
</comment>
<feature type="transmembrane region" description="Helical" evidence="1">
    <location>
        <begin position="51"/>
        <end position="72"/>
    </location>
</feature>